<sequence>MTEPLPPTSLPITDDQSSSESSDCHGVFYTLVLSIPAALFIVYLAFYVKKNVKKLNHRRSFVMLAYYLLLWLSALLNLAWSSLQAWQCTPGKAVSWNLLSLLTESGILCLEISLVAFLLQENYASGLETLAHTFMVSGLIVGVDILLKAIFVFGFHVPLFMDAATTSGGKWGMWTFDELLLASTYGYILFVHYSKWRDKLPPRPAFYNYVVIMFVVNGVALLACALAASGVSFGLWLYSFIGICYHTLYLPFLYITFLSDFFQEEDLLFFNAYYSEMRDAGFFDSDWE</sequence>
<dbReference type="InterPro" id="IPR018781">
    <property type="entry name" value="TPRA1/CAND2/CAND8"/>
</dbReference>
<reference evidence="7 8" key="1">
    <citation type="journal article" date="2018" name="Mol. Plant">
        <title>The genome of Artemisia annua provides insight into the evolution of Asteraceae family and artemisinin biosynthesis.</title>
        <authorList>
            <person name="Shen Q."/>
            <person name="Zhang L."/>
            <person name="Liao Z."/>
            <person name="Wang S."/>
            <person name="Yan T."/>
            <person name="Shi P."/>
            <person name="Liu M."/>
            <person name="Fu X."/>
            <person name="Pan Q."/>
            <person name="Wang Y."/>
            <person name="Lv Z."/>
            <person name="Lu X."/>
            <person name="Zhang F."/>
            <person name="Jiang W."/>
            <person name="Ma Y."/>
            <person name="Chen M."/>
            <person name="Hao X."/>
            <person name="Li L."/>
            <person name="Tang Y."/>
            <person name="Lv G."/>
            <person name="Zhou Y."/>
            <person name="Sun X."/>
            <person name="Brodelius P.E."/>
            <person name="Rose J.K.C."/>
            <person name="Tang K."/>
        </authorList>
    </citation>
    <scope>NUCLEOTIDE SEQUENCE [LARGE SCALE GENOMIC DNA]</scope>
    <source>
        <strain evidence="8">cv. Huhao1</strain>
        <tissue evidence="7">Leaf</tissue>
    </source>
</reference>
<protein>
    <recommendedName>
        <fullName evidence="9">Transmembrane protein adipocyte-associated 1</fullName>
    </recommendedName>
</protein>
<evidence type="ECO:0000256" key="1">
    <source>
        <dbReference type="ARBA" id="ARBA00004141"/>
    </source>
</evidence>
<evidence type="ECO:0000313" key="7">
    <source>
        <dbReference type="EMBL" id="PWA66912.1"/>
    </source>
</evidence>
<evidence type="ECO:0000256" key="5">
    <source>
        <dbReference type="ARBA" id="ARBA00023136"/>
    </source>
</evidence>
<dbReference type="PANTHER" id="PTHR15876">
    <property type="entry name" value="TRANSMEMBRANE PROTEIN ADIPOCYTE-ASSOCIATED 1"/>
    <property type="match status" value="1"/>
</dbReference>
<evidence type="ECO:0000256" key="3">
    <source>
        <dbReference type="ARBA" id="ARBA00022692"/>
    </source>
</evidence>
<feature type="transmembrane region" description="Helical" evidence="6">
    <location>
        <begin position="205"/>
        <end position="229"/>
    </location>
</feature>
<accession>A0A2U1N078</accession>
<dbReference type="Proteomes" id="UP000245207">
    <property type="component" value="Unassembled WGS sequence"/>
</dbReference>
<dbReference type="OrthoDB" id="10027388at2759"/>
<evidence type="ECO:0000313" key="8">
    <source>
        <dbReference type="Proteomes" id="UP000245207"/>
    </source>
</evidence>
<evidence type="ECO:0000256" key="4">
    <source>
        <dbReference type="ARBA" id="ARBA00022989"/>
    </source>
</evidence>
<organism evidence="7 8">
    <name type="scientific">Artemisia annua</name>
    <name type="common">Sweet wormwood</name>
    <dbReference type="NCBI Taxonomy" id="35608"/>
    <lineage>
        <taxon>Eukaryota</taxon>
        <taxon>Viridiplantae</taxon>
        <taxon>Streptophyta</taxon>
        <taxon>Embryophyta</taxon>
        <taxon>Tracheophyta</taxon>
        <taxon>Spermatophyta</taxon>
        <taxon>Magnoliopsida</taxon>
        <taxon>eudicotyledons</taxon>
        <taxon>Gunneridae</taxon>
        <taxon>Pentapetalae</taxon>
        <taxon>asterids</taxon>
        <taxon>campanulids</taxon>
        <taxon>Asterales</taxon>
        <taxon>Asteraceae</taxon>
        <taxon>Asteroideae</taxon>
        <taxon>Anthemideae</taxon>
        <taxon>Artemisiinae</taxon>
        <taxon>Artemisia</taxon>
    </lineage>
</organism>
<dbReference type="GO" id="GO:0005886">
    <property type="term" value="C:plasma membrane"/>
    <property type="evidence" value="ECO:0007669"/>
    <property type="project" value="TreeGrafter"/>
</dbReference>
<dbReference type="GO" id="GO:0004930">
    <property type="term" value="F:G protein-coupled receptor activity"/>
    <property type="evidence" value="ECO:0007669"/>
    <property type="project" value="TreeGrafter"/>
</dbReference>
<gene>
    <name evidence="7" type="ORF">CTI12_AA324750</name>
</gene>
<evidence type="ECO:0008006" key="9">
    <source>
        <dbReference type="Google" id="ProtNLM"/>
    </source>
</evidence>
<comment type="caution">
    <text evidence="7">The sequence shown here is derived from an EMBL/GenBank/DDBJ whole genome shotgun (WGS) entry which is preliminary data.</text>
</comment>
<feature type="transmembrane region" description="Helical" evidence="6">
    <location>
        <begin position="60"/>
        <end position="80"/>
    </location>
</feature>
<dbReference type="PANTHER" id="PTHR15876:SF8">
    <property type="entry name" value="TRANSMEMBRANE PROTEIN ADIPOCYTE-ASSOCIATED 1"/>
    <property type="match status" value="1"/>
</dbReference>
<feature type="transmembrane region" description="Helical" evidence="6">
    <location>
        <begin position="171"/>
        <end position="193"/>
    </location>
</feature>
<feature type="transmembrane region" description="Helical" evidence="6">
    <location>
        <begin position="100"/>
        <end position="119"/>
    </location>
</feature>
<keyword evidence="8" id="KW-1185">Reference proteome</keyword>
<dbReference type="Pfam" id="PF10160">
    <property type="entry name" value="Tmemb_40"/>
    <property type="match status" value="1"/>
</dbReference>
<feature type="transmembrane region" description="Helical" evidence="6">
    <location>
        <begin position="27"/>
        <end position="48"/>
    </location>
</feature>
<feature type="transmembrane region" description="Helical" evidence="6">
    <location>
        <begin position="235"/>
        <end position="257"/>
    </location>
</feature>
<keyword evidence="3 6" id="KW-0812">Transmembrane</keyword>
<evidence type="ECO:0000256" key="6">
    <source>
        <dbReference type="SAM" id="Phobius"/>
    </source>
</evidence>
<feature type="transmembrane region" description="Helical" evidence="6">
    <location>
        <begin position="131"/>
        <end position="151"/>
    </location>
</feature>
<keyword evidence="5 6" id="KW-0472">Membrane</keyword>
<dbReference type="EMBL" id="PKPP01003937">
    <property type="protein sequence ID" value="PWA66912.1"/>
    <property type="molecule type" value="Genomic_DNA"/>
</dbReference>
<comment type="similarity">
    <text evidence="2">Belongs to the UPF0359 family.</text>
</comment>
<keyword evidence="4 6" id="KW-1133">Transmembrane helix</keyword>
<proteinExistence type="inferred from homology"/>
<dbReference type="AlphaFoldDB" id="A0A2U1N078"/>
<comment type="subcellular location">
    <subcellularLocation>
        <location evidence="1">Membrane</location>
        <topology evidence="1">Multi-pass membrane protein</topology>
    </subcellularLocation>
</comment>
<name>A0A2U1N078_ARTAN</name>
<dbReference type="STRING" id="35608.A0A2U1N078"/>
<evidence type="ECO:0000256" key="2">
    <source>
        <dbReference type="ARBA" id="ARBA00010125"/>
    </source>
</evidence>